<dbReference type="SMART" id="SM00326">
    <property type="entry name" value="SH3"/>
    <property type="match status" value="1"/>
</dbReference>
<protein>
    <recommendedName>
        <fullName evidence="10">GT23 domain-containing protein</fullName>
    </recommendedName>
</protein>
<proteinExistence type="inferred from homology"/>
<evidence type="ECO:0000313" key="8">
    <source>
        <dbReference type="EMBL" id="CAG5127670.1"/>
    </source>
</evidence>
<dbReference type="CDD" id="cd11300">
    <property type="entry name" value="Fut8_like"/>
    <property type="match status" value="1"/>
</dbReference>
<comment type="similarity">
    <text evidence="5">Belongs to the glycosyltransferase 23 family.</text>
</comment>
<name>A0A8S3ZIZ6_9EUPU</name>
<accession>A0A8S3ZIZ6</accession>
<dbReference type="OrthoDB" id="6435034at2759"/>
<reference evidence="8" key="1">
    <citation type="submission" date="2021-04" db="EMBL/GenBank/DDBJ databases">
        <authorList>
            <consortium name="Molecular Ecology Group"/>
        </authorList>
    </citation>
    <scope>NUCLEOTIDE SEQUENCE</scope>
</reference>
<evidence type="ECO:0000313" key="9">
    <source>
        <dbReference type="Proteomes" id="UP000678393"/>
    </source>
</evidence>
<dbReference type="AlphaFoldDB" id="A0A8S3ZIZ6"/>
<keyword evidence="1 4" id="KW-0728">SH3 domain</keyword>
<evidence type="ECO:0000256" key="5">
    <source>
        <dbReference type="PROSITE-ProRule" id="PRU00992"/>
    </source>
</evidence>
<sequence length="491" mass="55900">SSTNSLTLEMEHARRKAENTVTELWYFLDSILGKSDTEKSQMPLKLPELRESLQGYKRKLFGDFEKLRTANKADVYRKQRLQELGDLIQRRLEYLQNPTDCKTAKKLVCILTRSCGFACQMHHCLHCVISAYALGRSLVLKSRSSLYASESFDSVFEPMSSSCLAAQFNDTTKWPGALDYKSSDNTIFLTSEENYSPPNPAFLPPAVPADLAQELSILHGNPSAWWIGQLARYIFRLKTNLLEEVISRGEKAGFTNTIVGIHIRRTDKLIAEAASYPVEEYMYHVKEYYDQIERTQLGITRRVYIATDEPTVFSEAIKKYPNYKFINDFNGTRTATMANRNSKESLHGIITDVYHLARCDYLVCTFSSNVCRLAYELMQTIQGDSSRNVRSLDVIYVFYGQNSHVFTAIEAYRSNKTGHIELTPGDVIYVRRNHCNGFSKGTNKRSSQKGLFPSYKAEDTVVAADMPTYPQVPLKLSKETSKDSVALEKKY</sequence>
<evidence type="ECO:0000259" key="6">
    <source>
        <dbReference type="PROSITE" id="PS50002"/>
    </source>
</evidence>
<evidence type="ECO:0000256" key="4">
    <source>
        <dbReference type="PROSITE-ProRule" id="PRU00192"/>
    </source>
</evidence>
<dbReference type="GO" id="GO:0046921">
    <property type="term" value="F:alpha-(1-&gt;6)-fucosyltransferase activity"/>
    <property type="evidence" value="ECO:0007669"/>
    <property type="project" value="TreeGrafter"/>
</dbReference>
<dbReference type="PROSITE" id="PS50002">
    <property type="entry name" value="SH3"/>
    <property type="match status" value="1"/>
</dbReference>
<dbReference type="InterPro" id="IPR045573">
    <property type="entry name" value="Fut8_N_cat"/>
</dbReference>
<dbReference type="PANTHER" id="PTHR13132:SF29">
    <property type="entry name" value="ALPHA-(1,6)-FUCOSYLTRANSFERASE"/>
    <property type="match status" value="1"/>
</dbReference>
<dbReference type="Gene3D" id="3.40.50.11350">
    <property type="match status" value="1"/>
</dbReference>
<dbReference type="PROSITE" id="PS51659">
    <property type="entry name" value="GT23"/>
    <property type="match status" value="1"/>
</dbReference>
<evidence type="ECO:0000256" key="1">
    <source>
        <dbReference type="ARBA" id="ARBA00022443"/>
    </source>
</evidence>
<keyword evidence="3 5" id="KW-0808">Transferase</keyword>
<dbReference type="Pfam" id="PF19745">
    <property type="entry name" value="FUT8_N_cat"/>
    <property type="match status" value="1"/>
</dbReference>
<dbReference type="Gene3D" id="1.10.287.1060">
    <property type="entry name" value="ESAT-6-like"/>
    <property type="match status" value="1"/>
</dbReference>
<dbReference type="InterPro" id="IPR036028">
    <property type="entry name" value="SH3-like_dom_sf"/>
</dbReference>
<feature type="domain" description="SH3" evidence="6">
    <location>
        <begin position="401"/>
        <end position="462"/>
    </location>
</feature>
<dbReference type="GO" id="GO:0006487">
    <property type="term" value="P:protein N-linked glycosylation"/>
    <property type="evidence" value="ECO:0007669"/>
    <property type="project" value="TreeGrafter"/>
</dbReference>
<evidence type="ECO:0000256" key="2">
    <source>
        <dbReference type="ARBA" id="ARBA00022676"/>
    </source>
</evidence>
<feature type="domain" description="GT23" evidence="7">
    <location>
        <begin position="103"/>
        <end position="392"/>
    </location>
</feature>
<dbReference type="Proteomes" id="UP000678393">
    <property type="component" value="Unassembled WGS sequence"/>
</dbReference>
<evidence type="ECO:0000256" key="3">
    <source>
        <dbReference type="ARBA" id="ARBA00022679"/>
    </source>
</evidence>
<dbReference type="EMBL" id="CAJHNH020002768">
    <property type="protein sequence ID" value="CAG5127670.1"/>
    <property type="molecule type" value="Genomic_DNA"/>
</dbReference>
<dbReference type="PANTHER" id="PTHR13132">
    <property type="entry name" value="ALPHA- 1,6 -FUCOSYLTRANSFERASE"/>
    <property type="match status" value="1"/>
</dbReference>
<dbReference type="InterPro" id="IPR027350">
    <property type="entry name" value="GT23_dom"/>
</dbReference>
<gene>
    <name evidence="8" type="ORF">CUNI_LOCUS13228</name>
</gene>
<keyword evidence="2 5" id="KW-0328">Glycosyltransferase</keyword>
<evidence type="ECO:0000259" key="7">
    <source>
        <dbReference type="PROSITE" id="PS51659"/>
    </source>
</evidence>
<evidence type="ECO:0008006" key="10">
    <source>
        <dbReference type="Google" id="ProtNLM"/>
    </source>
</evidence>
<keyword evidence="9" id="KW-1185">Reference proteome</keyword>
<dbReference type="InterPro" id="IPR001452">
    <property type="entry name" value="SH3_domain"/>
</dbReference>
<feature type="region of interest" description="Important for donor substrate binding" evidence="5">
    <location>
        <begin position="264"/>
        <end position="265"/>
    </location>
</feature>
<dbReference type="Gene3D" id="2.30.30.40">
    <property type="entry name" value="SH3 Domains"/>
    <property type="match status" value="1"/>
</dbReference>
<feature type="non-terminal residue" evidence="8">
    <location>
        <position position="491"/>
    </location>
</feature>
<comment type="caution">
    <text evidence="8">The sequence shown here is derived from an EMBL/GenBank/DDBJ whole genome shotgun (WGS) entry which is preliminary data.</text>
</comment>
<dbReference type="SUPFAM" id="SSF50044">
    <property type="entry name" value="SH3-domain"/>
    <property type="match status" value="1"/>
</dbReference>
<organism evidence="8 9">
    <name type="scientific">Candidula unifasciata</name>
    <dbReference type="NCBI Taxonomy" id="100452"/>
    <lineage>
        <taxon>Eukaryota</taxon>
        <taxon>Metazoa</taxon>
        <taxon>Spiralia</taxon>
        <taxon>Lophotrochozoa</taxon>
        <taxon>Mollusca</taxon>
        <taxon>Gastropoda</taxon>
        <taxon>Heterobranchia</taxon>
        <taxon>Euthyneura</taxon>
        <taxon>Panpulmonata</taxon>
        <taxon>Eupulmonata</taxon>
        <taxon>Stylommatophora</taxon>
        <taxon>Helicina</taxon>
        <taxon>Helicoidea</taxon>
        <taxon>Geomitridae</taxon>
        <taxon>Candidula</taxon>
    </lineage>
</organism>